<keyword evidence="1" id="KW-0812">Transmembrane</keyword>
<evidence type="ECO:0000313" key="2">
    <source>
        <dbReference type="EMBL" id="EHO50844.1"/>
    </source>
</evidence>
<feature type="non-terminal residue" evidence="2">
    <location>
        <position position="1"/>
    </location>
</feature>
<accession>H1LGU1</accession>
<dbReference type="Proteomes" id="UP000005025">
    <property type="component" value="Unassembled WGS sequence"/>
</dbReference>
<proteinExistence type="predicted"/>
<feature type="transmembrane region" description="Helical" evidence="1">
    <location>
        <begin position="20"/>
        <end position="46"/>
    </location>
</feature>
<dbReference type="HOGENOM" id="CLU_3001062_0_0_9"/>
<reference evidence="2 3" key="1">
    <citation type="submission" date="2011-09" db="EMBL/GenBank/DDBJ databases">
        <authorList>
            <person name="Weinstock G."/>
            <person name="Sodergren E."/>
            <person name="Clifton S."/>
            <person name="Fulton L."/>
            <person name="Fulton B."/>
            <person name="Courtney L."/>
            <person name="Fronick C."/>
            <person name="Harrison M."/>
            <person name="Strong C."/>
            <person name="Farmer C."/>
            <person name="Delahaunty K."/>
            <person name="Markovic C."/>
            <person name="Hall O."/>
            <person name="Minx P."/>
            <person name="Tomlinson C."/>
            <person name="Mitreva M."/>
            <person name="Hou S."/>
            <person name="Chen J."/>
            <person name="Wollam A."/>
            <person name="Pepin K.H."/>
            <person name="Johnson M."/>
            <person name="Bhonagiri V."/>
            <person name="Zhang X."/>
            <person name="Suruliraj S."/>
            <person name="Warren W."/>
            <person name="Chinwalla A."/>
            <person name="Mardis E.R."/>
            <person name="Wilson R.K."/>
        </authorList>
    </citation>
    <scope>NUCLEOTIDE SEQUENCE [LARGE SCALE GENOMIC DNA]</scope>
    <source>
        <strain evidence="2 3">F0435</strain>
    </source>
</reference>
<protein>
    <submittedName>
        <fullName evidence="2">Uncharacterized protein</fullName>
    </submittedName>
</protein>
<gene>
    <name evidence="2" type="ORF">HMPREF9104_01820</name>
</gene>
<sequence>TTRRTQSDERTAIFSDLGSVIVIVSGLMALILAVSTLLNAVAKLMIAWRKFRKHKK</sequence>
<evidence type="ECO:0000313" key="3">
    <source>
        <dbReference type="Proteomes" id="UP000005025"/>
    </source>
</evidence>
<evidence type="ECO:0000256" key="1">
    <source>
        <dbReference type="SAM" id="Phobius"/>
    </source>
</evidence>
<keyword evidence="1" id="KW-0472">Membrane</keyword>
<dbReference type="EMBL" id="AGRJ01000156">
    <property type="protein sequence ID" value="EHO50844.1"/>
    <property type="molecule type" value="Genomic_DNA"/>
</dbReference>
<comment type="caution">
    <text evidence="2">The sequence shown here is derived from an EMBL/GenBank/DDBJ whole genome shotgun (WGS) entry which is preliminary data.</text>
</comment>
<dbReference type="AlphaFoldDB" id="H1LGU1"/>
<organism evidence="2 3">
    <name type="scientific">Lentilactobacillus kisonensis F0435</name>
    <dbReference type="NCBI Taxonomy" id="797516"/>
    <lineage>
        <taxon>Bacteria</taxon>
        <taxon>Bacillati</taxon>
        <taxon>Bacillota</taxon>
        <taxon>Bacilli</taxon>
        <taxon>Lactobacillales</taxon>
        <taxon>Lactobacillaceae</taxon>
        <taxon>Lentilactobacillus</taxon>
    </lineage>
</organism>
<keyword evidence="1" id="KW-1133">Transmembrane helix</keyword>
<name>H1LGU1_9LACO</name>